<feature type="transmembrane region" description="Helical" evidence="5">
    <location>
        <begin position="346"/>
        <end position="365"/>
    </location>
</feature>
<comment type="subcellular location">
    <subcellularLocation>
        <location evidence="1">Membrane</location>
        <topology evidence="1">Multi-pass membrane protein</topology>
    </subcellularLocation>
</comment>
<dbReference type="KEGG" id="gsl:Gasu_46780"/>
<organism evidence="6 7">
    <name type="scientific">Galdieria sulphuraria</name>
    <name type="common">Red alga</name>
    <dbReference type="NCBI Taxonomy" id="130081"/>
    <lineage>
        <taxon>Eukaryota</taxon>
        <taxon>Rhodophyta</taxon>
        <taxon>Bangiophyceae</taxon>
        <taxon>Galdieriales</taxon>
        <taxon>Galdieriaceae</taxon>
        <taxon>Galdieria</taxon>
    </lineage>
</organism>
<dbReference type="EMBL" id="KB454527">
    <property type="protein sequence ID" value="EME27859.1"/>
    <property type="molecule type" value="Genomic_DNA"/>
</dbReference>
<dbReference type="Gramene" id="EME27859">
    <property type="protein sequence ID" value="EME27859"/>
    <property type="gene ID" value="Gasu_46780"/>
</dbReference>
<dbReference type="PANTHER" id="PTHR43427">
    <property type="entry name" value="CHLORIDE CHANNEL PROTEIN CLC-E"/>
    <property type="match status" value="1"/>
</dbReference>
<dbReference type="InterPro" id="IPR001807">
    <property type="entry name" value="ClC"/>
</dbReference>
<evidence type="ECO:0000256" key="1">
    <source>
        <dbReference type="ARBA" id="ARBA00004141"/>
    </source>
</evidence>
<sequence>MSEEDKTSFLDDISDFEKDSFPINIMKSTLIGIFCGLVTFLYYSILQLLLESLWKKIPTVIFSKITNRMYINENMFRAVWSLLVSLSCGLVCGSAQVYLGNPGDLNATIQCVHEKAYIPTEPLKSLVICSLATVVGAMSLGPEAPIVTMCGMFSGVLSRRWFQVRDTDSCRRYVLSGMASGFSVFFGAPLGGSLFALEVLHRDGYEYFEHMIYAAWSGSISALISLSLSGRSFNGVWQFPPFGTCSVSSVAYGALLGLLGSLVAVLLGKMVKLLRKSIQETRLTYNPVLLALLGALSNTLIGVLFPQTSFWGEMEIGRLIQLQNQQWNYYFPSQHSITLDNSNPTFAYYVSLGFAKFLCIAIAITSSYRGGFIFPVMFVGVCFGRAFSIAIPQLSVETACLCCAAGINVTLTRTVFATPLVLAQLSNSMEAFPAVLLASLVATCASHYYHFLPSQTSRSDILKKNVLFY</sequence>
<keyword evidence="4 5" id="KW-0472">Membrane</keyword>
<dbReference type="CDD" id="cd00400">
    <property type="entry name" value="Voltage_gated_ClC"/>
    <property type="match status" value="1"/>
</dbReference>
<feature type="transmembrane region" description="Helical" evidence="5">
    <location>
        <begin position="250"/>
        <end position="271"/>
    </location>
</feature>
<feature type="transmembrane region" description="Helical" evidence="5">
    <location>
        <begin position="30"/>
        <end position="54"/>
    </location>
</feature>
<feature type="transmembrane region" description="Helical" evidence="5">
    <location>
        <begin position="75"/>
        <end position="99"/>
    </location>
</feature>
<dbReference type="SUPFAM" id="SSF81340">
    <property type="entry name" value="Clc chloride channel"/>
    <property type="match status" value="1"/>
</dbReference>
<dbReference type="GeneID" id="17086739"/>
<dbReference type="eggNOG" id="ENOG502S9DC">
    <property type="taxonomic scope" value="Eukaryota"/>
</dbReference>
<reference evidence="7" key="1">
    <citation type="journal article" date="2013" name="Science">
        <title>Gene transfer from bacteria and archaea facilitated evolution of an extremophilic eukaryote.</title>
        <authorList>
            <person name="Schonknecht G."/>
            <person name="Chen W.H."/>
            <person name="Ternes C.M."/>
            <person name="Barbier G.G."/>
            <person name="Shrestha R.P."/>
            <person name="Stanke M."/>
            <person name="Brautigam A."/>
            <person name="Baker B.J."/>
            <person name="Banfield J.F."/>
            <person name="Garavito R.M."/>
            <person name="Carr K."/>
            <person name="Wilkerson C."/>
            <person name="Rensing S.A."/>
            <person name="Gagneul D."/>
            <person name="Dickenson N.E."/>
            <person name="Oesterhelt C."/>
            <person name="Lercher M.J."/>
            <person name="Weber A.P."/>
        </authorList>
    </citation>
    <scope>NUCLEOTIDE SEQUENCE [LARGE SCALE GENOMIC DNA]</scope>
    <source>
        <strain evidence="7">074W</strain>
    </source>
</reference>
<evidence type="ECO:0000313" key="7">
    <source>
        <dbReference type="Proteomes" id="UP000030680"/>
    </source>
</evidence>
<name>M2XWR6_GALSU</name>
<feature type="transmembrane region" description="Helical" evidence="5">
    <location>
        <begin position="372"/>
        <end position="391"/>
    </location>
</feature>
<evidence type="ECO:0000256" key="5">
    <source>
        <dbReference type="SAM" id="Phobius"/>
    </source>
</evidence>
<dbReference type="AlphaFoldDB" id="M2XWR6"/>
<dbReference type="RefSeq" id="XP_005704379.1">
    <property type="nucleotide sequence ID" value="XM_005704322.1"/>
</dbReference>
<dbReference type="GO" id="GO:0015108">
    <property type="term" value="F:chloride transmembrane transporter activity"/>
    <property type="evidence" value="ECO:0007669"/>
    <property type="project" value="InterPro"/>
</dbReference>
<dbReference type="Pfam" id="PF00654">
    <property type="entry name" value="Voltage_CLC"/>
    <property type="match status" value="1"/>
</dbReference>
<evidence type="ECO:0000313" key="6">
    <source>
        <dbReference type="EMBL" id="EME27859.1"/>
    </source>
</evidence>
<evidence type="ECO:0000256" key="4">
    <source>
        <dbReference type="ARBA" id="ARBA00023136"/>
    </source>
</evidence>
<dbReference type="InterPro" id="IPR014743">
    <property type="entry name" value="Cl-channel_core"/>
</dbReference>
<dbReference type="PRINTS" id="PR00762">
    <property type="entry name" value="CLCHANNEL"/>
</dbReference>
<dbReference type="Proteomes" id="UP000030680">
    <property type="component" value="Unassembled WGS sequence"/>
</dbReference>
<dbReference type="OMA" id="IWPTSGL"/>
<evidence type="ECO:0000256" key="3">
    <source>
        <dbReference type="ARBA" id="ARBA00022989"/>
    </source>
</evidence>
<dbReference type="PANTHER" id="PTHR43427:SF12">
    <property type="entry name" value="CHLORIDE TRANSPORTER"/>
    <property type="match status" value="1"/>
</dbReference>
<dbReference type="Gene3D" id="1.10.3080.10">
    <property type="entry name" value="Clc chloride channel"/>
    <property type="match status" value="1"/>
</dbReference>
<dbReference type="GO" id="GO:0016020">
    <property type="term" value="C:membrane"/>
    <property type="evidence" value="ECO:0007669"/>
    <property type="project" value="UniProtKB-SubCell"/>
</dbReference>
<dbReference type="OrthoDB" id="4564at2759"/>
<feature type="transmembrane region" description="Helical" evidence="5">
    <location>
        <begin position="212"/>
        <end position="230"/>
    </location>
</feature>
<feature type="transmembrane region" description="Helical" evidence="5">
    <location>
        <begin position="283"/>
        <end position="305"/>
    </location>
</feature>
<protein>
    <submittedName>
        <fullName evidence="6">Chloride channel/carrier, ClC family</fullName>
    </submittedName>
</protein>
<feature type="transmembrane region" description="Helical" evidence="5">
    <location>
        <begin position="431"/>
        <end position="449"/>
    </location>
</feature>
<gene>
    <name evidence="6" type="ORF">Gasu_46780</name>
</gene>
<feature type="transmembrane region" description="Helical" evidence="5">
    <location>
        <begin position="181"/>
        <end position="200"/>
    </location>
</feature>
<evidence type="ECO:0000256" key="2">
    <source>
        <dbReference type="ARBA" id="ARBA00022692"/>
    </source>
</evidence>
<keyword evidence="2 5" id="KW-0812">Transmembrane</keyword>
<dbReference type="InterPro" id="IPR050368">
    <property type="entry name" value="ClC-type_chloride_channel"/>
</dbReference>
<proteinExistence type="predicted"/>
<accession>M2XWR6</accession>
<keyword evidence="3 5" id="KW-1133">Transmembrane helix</keyword>
<keyword evidence="7" id="KW-1185">Reference proteome</keyword>
<dbReference type="TCDB" id="2.A.49.8.2">
    <property type="family name" value="the chloride carrier/channel (clc) family"/>
</dbReference>